<feature type="compositionally biased region" description="Polar residues" evidence="1">
    <location>
        <begin position="228"/>
        <end position="248"/>
    </location>
</feature>
<dbReference type="AlphaFoldDB" id="V3Z0J8"/>
<dbReference type="InterPro" id="IPR043159">
    <property type="entry name" value="Lectin_gal-bd_sf"/>
</dbReference>
<dbReference type="OrthoDB" id="6104583at2759"/>
<evidence type="ECO:0000256" key="2">
    <source>
        <dbReference type="SAM" id="Phobius"/>
    </source>
</evidence>
<keyword evidence="2" id="KW-0472">Membrane</keyword>
<dbReference type="CDD" id="cd22823">
    <property type="entry name" value="Gal_Rha_Lectin"/>
    <property type="match status" value="1"/>
</dbReference>
<dbReference type="Proteomes" id="UP000030746">
    <property type="component" value="Unassembled WGS sequence"/>
</dbReference>
<proteinExistence type="predicted"/>
<dbReference type="OMA" id="RTIHTIN"/>
<dbReference type="Gene3D" id="2.60.120.740">
    <property type="match status" value="1"/>
</dbReference>
<protein>
    <recommendedName>
        <fullName evidence="6">SUEL-type lectin domain-containing protein</fullName>
    </recommendedName>
</protein>
<evidence type="ECO:0000313" key="4">
    <source>
        <dbReference type="EMBL" id="ESO83998.1"/>
    </source>
</evidence>
<dbReference type="EMBL" id="KB203566">
    <property type="protein sequence ID" value="ESO83998.1"/>
    <property type="molecule type" value="Genomic_DNA"/>
</dbReference>
<reference evidence="4 5" key="1">
    <citation type="journal article" date="2013" name="Nature">
        <title>Insights into bilaterian evolution from three spiralian genomes.</title>
        <authorList>
            <person name="Simakov O."/>
            <person name="Marletaz F."/>
            <person name="Cho S.J."/>
            <person name="Edsinger-Gonzales E."/>
            <person name="Havlak P."/>
            <person name="Hellsten U."/>
            <person name="Kuo D.H."/>
            <person name="Larsson T."/>
            <person name="Lv J."/>
            <person name="Arendt D."/>
            <person name="Savage R."/>
            <person name="Osoegawa K."/>
            <person name="de Jong P."/>
            <person name="Grimwood J."/>
            <person name="Chapman J.A."/>
            <person name="Shapiro H."/>
            <person name="Aerts A."/>
            <person name="Otillar R.P."/>
            <person name="Terry A.Y."/>
            <person name="Boore J.L."/>
            <person name="Grigoriev I.V."/>
            <person name="Lindberg D.R."/>
            <person name="Seaver E.C."/>
            <person name="Weisblat D.A."/>
            <person name="Putnam N.H."/>
            <person name="Rokhsar D.S."/>
        </authorList>
    </citation>
    <scope>NUCLEOTIDE SEQUENCE [LARGE SCALE GENOMIC DNA]</scope>
</reference>
<evidence type="ECO:0000313" key="5">
    <source>
        <dbReference type="Proteomes" id="UP000030746"/>
    </source>
</evidence>
<sequence length="248" mass="27133">MRFRTSFVYIILTIFPDTSSTNTSTVCYGAPGARCTTHRLSCPIPLVIQIINTSYGYRSGCNSKGIADCTDTTCCKEEPGDCFTQFSSEDNKRVEENCSKLENCTINGFREVQGIECGGTTSAYSKIQYDCVTKDKSVFTCPTTDPPKCPRPLSDSIVGGVLGTVLIISVIINVGLIVYFIRKKSSSTNSPVENTYDGINITERDQTIYDGLQVQSAGSSNHTDRNESNGTQNHFNTTQTSQPENNDI</sequence>
<evidence type="ECO:0008006" key="6">
    <source>
        <dbReference type="Google" id="ProtNLM"/>
    </source>
</evidence>
<feature type="signal peptide" evidence="3">
    <location>
        <begin position="1"/>
        <end position="20"/>
    </location>
</feature>
<evidence type="ECO:0000256" key="1">
    <source>
        <dbReference type="SAM" id="MobiDB-lite"/>
    </source>
</evidence>
<keyword evidence="2" id="KW-1133">Transmembrane helix</keyword>
<feature type="transmembrane region" description="Helical" evidence="2">
    <location>
        <begin position="157"/>
        <end position="181"/>
    </location>
</feature>
<gene>
    <name evidence="4" type="ORF">LOTGIDRAFT_155309</name>
</gene>
<feature type="chain" id="PRO_5004715127" description="SUEL-type lectin domain-containing protein" evidence="3">
    <location>
        <begin position="21"/>
        <end position="248"/>
    </location>
</feature>
<accession>V3Z0J8</accession>
<name>V3Z0J8_LOTGI</name>
<keyword evidence="5" id="KW-1185">Reference proteome</keyword>
<feature type="region of interest" description="Disordered" evidence="1">
    <location>
        <begin position="216"/>
        <end position="248"/>
    </location>
</feature>
<keyword evidence="3" id="KW-0732">Signal</keyword>
<dbReference type="CTD" id="20236673"/>
<organism evidence="4 5">
    <name type="scientific">Lottia gigantea</name>
    <name type="common">Giant owl limpet</name>
    <dbReference type="NCBI Taxonomy" id="225164"/>
    <lineage>
        <taxon>Eukaryota</taxon>
        <taxon>Metazoa</taxon>
        <taxon>Spiralia</taxon>
        <taxon>Lophotrochozoa</taxon>
        <taxon>Mollusca</taxon>
        <taxon>Gastropoda</taxon>
        <taxon>Patellogastropoda</taxon>
        <taxon>Lottioidea</taxon>
        <taxon>Lottiidae</taxon>
        <taxon>Lottia</taxon>
    </lineage>
</organism>
<dbReference type="GeneID" id="20236673"/>
<keyword evidence="2" id="KW-0812">Transmembrane</keyword>
<dbReference type="KEGG" id="lgi:LOTGIDRAFT_155309"/>
<evidence type="ECO:0000256" key="3">
    <source>
        <dbReference type="SAM" id="SignalP"/>
    </source>
</evidence>
<dbReference type="HOGENOM" id="CLU_1121191_0_0_1"/>
<dbReference type="RefSeq" id="XP_009065126.1">
    <property type="nucleotide sequence ID" value="XM_009066878.1"/>
</dbReference>